<gene>
    <name evidence="2" type="ORF">CORC01_07231</name>
</gene>
<accession>A0A1G4B7M8</accession>
<sequence>MTQHNATGISITHLFYTSLEVLRELDPNLLGCLNEANTFEPGWEASFFGVKYNRLRSLKARYHPNDLLWCPTCVDNEK</sequence>
<dbReference type="RefSeq" id="XP_022474603.1">
    <property type="nucleotide sequence ID" value="XM_022618869.1"/>
</dbReference>
<dbReference type="InterPro" id="IPR012951">
    <property type="entry name" value="BBE"/>
</dbReference>
<name>A0A1G4B7M8_9PEZI</name>
<dbReference type="Proteomes" id="UP000176998">
    <property type="component" value="Unassembled WGS sequence"/>
</dbReference>
<evidence type="ECO:0000259" key="1">
    <source>
        <dbReference type="Pfam" id="PF08031"/>
    </source>
</evidence>
<keyword evidence="3" id="KW-1185">Reference proteome</keyword>
<dbReference type="OrthoDB" id="9983560at2759"/>
<dbReference type="GeneID" id="34560379"/>
<comment type="caution">
    <text evidence="2">The sequence shown here is derived from an EMBL/GenBank/DDBJ whole genome shotgun (WGS) entry which is preliminary data.</text>
</comment>
<proteinExistence type="predicted"/>
<dbReference type="Pfam" id="PF08031">
    <property type="entry name" value="BBE"/>
    <property type="match status" value="1"/>
</dbReference>
<reference evidence="2 3" key="1">
    <citation type="submission" date="2016-09" db="EMBL/GenBank/DDBJ databases">
        <authorList>
            <person name="Capua I."/>
            <person name="De Benedictis P."/>
            <person name="Joannis T."/>
            <person name="Lombin L.H."/>
            <person name="Cattoli G."/>
        </authorList>
    </citation>
    <scope>NUCLEOTIDE SEQUENCE [LARGE SCALE GENOMIC DNA]</scope>
    <source>
        <strain evidence="2 3">IMI 309357</strain>
    </source>
</reference>
<organism evidence="2 3">
    <name type="scientific">Colletotrichum orchidophilum</name>
    <dbReference type="NCBI Taxonomy" id="1209926"/>
    <lineage>
        <taxon>Eukaryota</taxon>
        <taxon>Fungi</taxon>
        <taxon>Dikarya</taxon>
        <taxon>Ascomycota</taxon>
        <taxon>Pezizomycotina</taxon>
        <taxon>Sordariomycetes</taxon>
        <taxon>Hypocreomycetidae</taxon>
        <taxon>Glomerellales</taxon>
        <taxon>Glomerellaceae</taxon>
        <taxon>Colletotrichum</taxon>
    </lineage>
</organism>
<dbReference type="STRING" id="1209926.A0A1G4B7M8"/>
<dbReference type="GO" id="GO:0050660">
    <property type="term" value="F:flavin adenine dinucleotide binding"/>
    <property type="evidence" value="ECO:0007669"/>
    <property type="project" value="InterPro"/>
</dbReference>
<dbReference type="AlphaFoldDB" id="A0A1G4B7M8"/>
<dbReference type="GO" id="GO:0016491">
    <property type="term" value="F:oxidoreductase activity"/>
    <property type="evidence" value="ECO:0007669"/>
    <property type="project" value="InterPro"/>
</dbReference>
<evidence type="ECO:0000313" key="3">
    <source>
        <dbReference type="Proteomes" id="UP000176998"/>
    </source>
</evidence>
<evidence type="ECO:0000313" key="2">
    <source>
        <dbReference type="EMBL" id="OHE97449.1"/>
    </source>
</evidence>
<feature type="domain" description="Berberine/berberine-like" evidence="1">
    <location>
        <begin position="33"/>
        <end position="71"/>
    </location>
</feature>
<dbReference type="EMBL" id="MJBS01000057">
    <property type="protein sequence ID" value="OHE97449.1"/>
    <property type="molecule type" value="Genomic_DNA"/>
</dbReference>
<protein>
    <recommendedName>
        <fullName evidence="1">Berberine/berberine-like domain-containing protein</fullName>
    </recommendedName>
</protein>